<gene>
    <name evidence="2" type="ORF">METZ01_LOCUS6632</name>
</gene>
<feature type="transmembrane region" description="Helical" evidence="1">
    <location>
        <begin position="755"/>
        <end position="772"/>
    </location>
</feature>
<keyword evidence="1" id="KW-1133">Transmembrane helix</keyword>
<accession>A0A381NIT6</accession>
<feature type="transmembrane region" description="Helical" evidence="1">
    <location>
        <begin position="409"/>
        <end position="428"/>
    </location>
</feature>
<feature type="transmembrane region" description="Helical" evidence="1">
    <location>
        <begin position="581"/>
        <end position="601"/>
    </location>
</feature>
<feature type="transmembrane region" description="Helical" evidence="1">
    <location>
        <begin position="728"/>
        <end position="748"/>
    </location>
</feature>
<evidence type="ECO:0000313" key="2">
    <source>
        <dbReference type="EMBL" id="SUZ53778.1"/>
    </source>
</evidence>
<organism evidence="2">
    <name type="scientific">marine metagenome</name>
    <dbReference type="NCBI Taxonomy" id="408172"/>
    <lineage>
        <taxon>unclassified sequences</taxon>
        <taxon>metagenomes</taxon>
        <taxon>ecological metagenomes</taxon>
    </lineage>
</organism>
<feature type="transmembrane region" description="Helical" evidence="1">
    <location>
        <begin position="902"/>
        <end position="920"/>
    </location>
</feature>
<feature type="transmembrane region" description="Helical" evidence="1">
    <location>
        <begin position="1097"/>
        <end position="1117"/>
    </location>
</feature>
<feature type="transmembrane region" description="Helical" evidence="1">
    <location>
        <begin position="847"/>
        <end position="867"/>
    </location>
</feature>
<dbReference type="EMBL" id="UINC01000348">
    <property type="protein sequence ID" value="SUZ53778.1"/>
    <property type="molecule type" value="Genomic_DNA"/>
</dbReference>
<proteinExistence type="predicted"/>
<keyword evidence="1" id="KW-0812">Transmembrane</keyword>
<feature type="transmembrane region" description="Helical" evidence="1">
    <location>
        <begin position="225"/>
        <end position="245"/>
    </location>
</feature>
<feature type="transmembrane region" description="Helical" evidence="1">
    <location>
        <begin position="784"/>
        <end position="804"/>
    </location>
</feature>
<evidence type="ECO:0000256" key="1">
    <source>
        <dbReference type="SAM" id="Phobius"/>
    </source>
</evidence>
<evidence type="ECO:0008006" key="3">
    <source>
        <dbReference type="Google" id="ProtNLM"/>
    </source>
</evidence>
<feature type="transmembrane region" description="Helical" evidence="1">
    <location>
        <begin position="816"/>
        <end position="841"/>
    </location>
</feature>
<feature type="transmembrane region" description="Helical" evidence="1">
    <location>
        <begin position="349"/>
        <end position="371"/>
    </location>
</feature>
<feature type="transmembrane region" description="Helical" evidence="1">
    <location>
        <begin position="198"/>
        <end position="219"/>
    </location>
</feature>
<feature type="transmembrane region" description="Helical" evidence="1">
    <location>
        <begin position="323"/>
        <end position="343"/>
    </location>
</feature>
<feature type="transmembrane region" description="Helical" evidence="1">
    <location>
        <begin position="462"/>
        <end position="483"/>
    </location>
</feature>
<feature type="transmembrane region" description="Helical" evidence="1">
    <location>
        <begin position="435"/>
        <end position="456"/>
    </location>
</feature>
<feature type="transmembrane region" description="Helical" evidence="1">
    <location>
        <begin position="965"/>
        <end position="981"/>
    </location>
</feature>
<feature type="transmembrane region" description="Helical" evidence="1">
    <location>
        <begin position="1046"/>
        <end position="1065"/>
    </location>
</feature>
<feature type="transmembrane region" description="Helical" evidence="1">
    <location>
        <begin position="495"/>
        <end position="512"/>
    </location>
</feature>
<name>A0A381NIT6_9ZZZZ</name>
<dbReference type="AlphaFoldDB" id="A0A381NIT6"/>
<feature type="transmembrane region" description="Helical" evidence="1">
    <location>
        <begin position="701"/>
        <end position="722"/>
    </location>
</feature>
<keyword evidence="1" id="KW-0472">Membrane</keyword>
<feature type="transmembrane region" description="Helical" evidence="1">
    <location>
        <begin position="543"/>
        <end position="561"/>
    </location>
</feature>
<feature type="transmembrane region" description="Helical" evidence="1">
    <location>
        <begin position="608"/>
        <end position="627"/>
    </location>
</feature>
<feature type="transmembrane region" description="Helical" evidence="1">
    <location>
        <begin position="1071"/>
        <end position="1090"/>
    </location>
</feature>
<reference evidence="2" key="1">
    <citation type="submission" date="2018-05" db="EMBL/GenBank/DDBJ databases">
        <authorList>
            <person name="Lanie J.A."/>
            <person name="Ng W.-L."/>
            <person name="Kazmierczak K.M."/>
            <person name="Andrzejewski T.M."/>
            <person name="Davidsen T.M."/>
            <person name="Wayne K.J."/>
            <person name="Tettelin H."/>
            <person name="Glass J.I."/>
            <person name="Rusch D."/>
            <person name="Podicherti R."/>
            <person name="Tsui H.-C.T."/>
            <person name="Winkler M.E."/>
        </authorList>
    </citation>
    <scope>NUCLEOTIDE SEQUENCE</scope>
</reference>
<feature type="transmembrane region" description="Helical" evidence="1">
    <location>
        <begin position="518"/>
        <end position="536"/>
    </location>
</feature>
<feature type="transmembrane region" description="Helical" evidence="1">
    <location>
        <begin position="642"/>
        <end position="661"/>
    </location>
</feature>
<feature type="transmembrane region" description="Helical" evidence="1">
    <location>
        <begin position="993"/>
        <end position="1009"/>
    </location>
</feature>
<feature type="transmembrane region" description="Helical" evidence="1">
    <location>
        <begin position="383"/>
        <end position="403"/>
    </location>
</feature>
<protein>
    <recommendedName>
        <fullName evidence="3">Zinc-ribbon domain-containing protein</fullName>
    </recommendedName>
</protein>
<feature type="transmembrane region" description="Helical" evidence="1">
    <location>
        <begin position="1123"/>
        <end position="1140"/>
    </location>
</feature>
<feature type="transmembrane region" description="Helical" evidence="1">
    <location>
        <begin position="298"/>
        <end position="316"/>
    </location>
</feature>
<feature type="transmembrane region" description="Helical" evidence="1">
    <location>
        <begin position="941"/>
        <end position="959"/>
    </location>
</feature>
<sequence length="1163" mass="129901">MARCENCGHDNPGSNLFCTSCGISLTTENISSHSVSTTPEEHLRKPMSTPNTTLNMVLEELRNVFFSIDALRSSEKEALDDIKANLENRKSELLISLNHILESESKFKTPTRIEYLSNLLQEVLESDNWPQSDSGLLDIIRSHDLEITSDNESKRITVSPQPNLESTDSSVVEESRPPFFGWSRLWTTLFSENAMSTFLGLGILLMTVSSLVLLVNWWSDQNLRPYLVLLATGQMLAFIMIGHIVKWKIGLHLSGLAFITIGAVWSIFAAGMLAYLTFDPLTEYPRIPGIDLQINLQPLAWLMVGGIATPIWLILAYRYQGHILTQGAAILSTITSVLIIASFGNRWELWEWAIVALPLIALIILCLRKYIYSLNQTNAIDQLLWTALAIGITSPLILTANYLGNSVQHPGPIAFSFFLTAVSCVLGIRFSGVRWLEHVAALFLPVSAYLFFYSWIGHTAPYIKIILGPIGLIYFYIGLKLRFSELNKIEREWPILRPWFLVSLLTIIFVSMPSDVPTWTSVTSMIIGAVIAFWMANKWQGTLWLWIPVLPLIAGSLYFLSSIPEYLSISFIDCGFCDTQPFRPLVAALLAAAGLLGLRLIKGKFNTATGVISWSILLIFTSLILSLPQDQEGELSGIVTKSYVTTLPIIILSLLSVSKLLRHAYIKPKLVSLKLFLRLPPKLTFNKVMPERSISLSKFHIVAKFAAMLLIPIWIISVLRFVFEIQSWLPFFVPVVWWISSTGFGLAVIRGQNRIWLYLCSVAMHAAVYTTLTYSEFEISTNVAGLLLSAFAVFYALFISLCFQNELNSNNRNYRSLLPIYVPVGMAVLFDALLSIALSGWDTWDSWEGLTVCVIYAILSILVATISKSRFIPYLTMGLIFLVNIFAIGIVGGTWGTRAVGWAIQGFVFWWLAIGIRKFLTFRTEPHLAIWINPLNNSAHRTALFAAGFTFLSFLFEFQGSGENLLVPTSVISILGLLYLGKAINERNLTNGYIAAISLLISWYIQVLGRDLSGIQYYTIPAGLYLLTLAFFEVRRSNAKPNLSTTANILGVLILGCSSFLQSSLYSQENVLFFVLLTGIEGVLLTLWGLFAKFKTVFIGGILTFILNILYQVAFLLSGLNGALVALGVGVLIILTVVIIERTKTRLISKSNEWTNALESWHW</sequence>
<feature type="transmembrane region" description="Helical" evidence="1">
    <location>
        <begin position="257"/>
        <end position="278"/>
    </location>
</feature>
<feature type="transmembrane region" description="Helical" evidence="1">
    <location>
        <begin position="1015"/>
        <end position="1034"/>
    </location>
</feature>
<feature type="transmembrane region" description="Helical" evidence="1">
    <location>
        <begin position="874"/>
        <end position="896"/>
    </location>
</feature>